<dbReference type="InterPro" id="IPR015815">
    <property type="entry name" value="HIBADH-related"/>
</dbReference>
<name>A0ABS2L0U2_9MICO</name>
<keyword evidence="7" id="KW-1185">Reference proteome</keyword>
<comment type="caution">
    <text evidence="6">The sequence shown here is derived from an EMBL/GenBank/DDBJ whole genome shotgun (WGS) entry which is preliminary data.</text>
</comment>
<gene>
    <name evidence="6" type="ORF">JOE66_000318</name>
</gene>
<dbReference type="SUPFAM" id="SSF51735">
    <property type="entry name" value="NAD(P)-binding Rossmann-fold domains"/>
    <property type="match status" value="1"/>
</dbReference>
<keyword evidence="2" id="KW-0560">Oxidoreductase</keyword>
<dbReference type="PIRSF" id="PIRSF000103">
    <property type="entry name" value="HIBADH"/>
    <property type="match status" value="1"/>
</dbReference>
<dbReference type="Gene3D" id="1.10.1040.10">
    <property type="entry name" value="N-(1-d-carboxylethyl)-l-norvaline Dehydrogenase, domain 2"/>
    <property type="match status" value="1"/>
</dbReference>
<dbReference type="Gene3D" id="3.40.50.720">
    <property type="entry name" value="NAD(P)-binding Rossmann-like Domain"/>
    <property type="match status" value="1"/>
</dbReference>
<dbReference type="InterPro" id="IPR002204">
    <property type="entry name" value="3-OH-isobutyrate_DH-rel_CS"/>
</dbReference>
<evidence type="ECO:0000256" key="1">
    <source>
        <dbReference type="ARBA" id="ARBA00009080"/>
    </source>
</evidence>
<evidence type="ECO:0000313" key="7">
    <source>
        <dbReference type="Proteomes" id="UP000776164"/>
    </source>
</evidence>
<evidence type="ECO:0000256" key="2">
    <source>
        <dbReference type="ARBA" id="ARBA00023002"/>
    </source>
</evidence>
<dbReference type="PANTHER" id="PTHR43580:SF2">
    <property type="entry name" value="CYTOKINE-LIKE NUCLEAR FACTOR N-PAC"/>
    <property type="match status" value="1"/>
</dbReference>
<dbReference type="InterPro" id="IPR008927">
    <property type="entry name" value="6-PGluconate_DH-like_C_sf"/>
</dbReference>
<reference evidence="6 7" key="1">
    <citation type="submission" date="2021-01" db="EMBL/GenBank/DDBJ databases">
        <title>Sequencing the genomes of 1000 actinobacteria strains.</title>
        <authorList>
            <person name="Klenk H.-P."/>
        </authorList>
    </citation>
    <scope>NUCLEOTIDE SEQUENCE [LARGE SCALE GENOMIC DNA]</scope>
    <source>
        <strain evidence="6 7">DSM 13057</strain>
    </source>
</reference>
<sequence length="289" mass="29824">MADIAFLGLGTMGSVMAKRLIEAGHTVHVWNRSAAAVHELVAHGAVAAASIDEALQAGIVISILANDAACESVFTAAVLATAPPDALHINMATVSVEAADRLAERHASASVAYVAAPVLGRPPVAAAGQLNIVAGGAEKDINRAQPFLDVLGKTTWRVGARPSTANLVKIGVNYNLIHTLQALGESINLVERGGVDGQTFVNILTDAAYTGSAYTGYGRAIAARDYNPSFTVALGLKDLRLTEQAAAGNGASLPTAAVLHELFDAALADPEIADRDWSAIAEITRSRSS</sequence>
<dbReference type="SUPFAM" id="SSF48179">
    <property type="entry name" value="6-phosphogluconate dehydrogenase C-terminal domain-like"/>
    <property type="match status" value="1"/>
</dbReference>
<dbReference type="InterPro" id="IPR006115">
    <property type="entry name" value="6PGDH_NADP-bd"/>
</dbReference>
<dbReference type="EMBL" id="JAFBBU010000001">
    <property type="protein sequence ID" value="MBM7470684.1"/>
    <property type="molecule type" value="Genomic_DNA"/>
</dbReference>
<keyword evidence="3" id="KW-0520">NAD</keyword>
<feature type="domain" description="3-hydroxyisobutyrate dehydrogenase-like NAD-binding" evidence="5">
    <location>
        <begin position="165"/>
        <end position="282"/>
    </location>
</feature>
<dbReference type="Pfam" id="PF14833">
    <property type="entry name" value="NAD_binding_11"/>
    <property type="match status" value="1"/>
</dbReference>
<feature type="domain" description="6-phosphogluconate dehydrogenase NADP-binding" evidence="4">
    <location>
        <begin position="3"/>
        <end position="156"/>
    </location>
</feature>
<dbReference type="InterPro" id="IPR051265">
    <property type="entry name" value="HIBADH-related_NP60_sf"/>
</dbReference>
<evidence type="ECO:0000259" key="5">
    <source>
        <dbReference type="Pfam" id="PF14833"/>
    </source>
</evidence>
<comment type="similarity">
    <text evidence="1">Belongs to the HIBADH-related family.</text>
</comment>
<dbReference type="InterPro" id="IPR013328">
    <property type="entry name" value="6PGD_dom2"/>
</dbReference>
<evidence type="ECO:0000256" key="3">
    <source>
        <dbReference type="ARBA" id="ARBA00023027"/>
    </source>
</evidence>
<evidence type="ECO:0000259" key="4">
    <source>
        <dbReference type="Pfam" id="PF03446"/>
    </source>
</evidence>
<dbReference type="PROSITE" id="PS00895">
    <property type="entry name" value="3_HYDROXYISOBUT_DH"/>
    <property type="match status" value="1"/>
</dbReference>
<proteinExistence type="inferred from homology"/>
<dbReference type="Pfam" id="PF03446">
    <property type="entry name" value="NAD_binding_2"/>
    <property type="match status" value="1"/>
</dbReference>
<organism evidence="6 7">
    <name type="scientific">Subtercola frigoramans</name>
    <dbReference type="NCBI Taxonomy" id="120298"/>
    <lineage>
        <taxon>Bacteria</taxon>
        <taxon>Bacillati</taxon>
        <taxon>Actinomycetota</taxon>
        <taxon>Actinomycetes</taxon>
        <taxon>Micrococcales</taxon>
        <taxon>Microbacteriaceae</taxon>
        <taxon>Subtercola</taxon>
    </lineage>
</organism>
<accession>A0ABS2L0U2</accession>
<protein>
    <submittedName>
        <fullName evidence="6">3-hydroxyisobutyrate dehydrogenase-like beta-hydroxyacid dehydrogenase</fullName>
    </submittedName>
</protein>
<dbReference type="Proteomes" id="UP000776164">
    <property type="component" value="Unassembled WGS sequence"/>
</dbReference>
<dbReference type="PANTHER" id="PTHR43580">
    <property type="entry name" value="OXIDOREDUCTASE GLYR1-RELATED"/>
    <property type="match status" value="1"/>
</dbReference>
<dbReference type="InterPro" id="IPR029154">
    <property type="entry name" value="HIBADH-like_NADP-bd"/>
</dbReference>
<dbReference type="InterPro" id="IPR036291">
    <property type="entry name" value="NAD(P)-bd_dom_sf"/>
</dbReference>
<evidence type="ECO:0000313" key="6">
    <source>
        <dbReference type="EMBL" id="MBM7470684.1"/>
    </source>
</evidence>